<evidence type="ECO:0000313" key="2">
    <source>
        <dbReference type="Proteomes" id="UP001374584"/>
    </source>
</evidence>
<dbReference type="Proteomes" id="UP001374584">
    <property type="component" value="Unassembled WGS sequence"/>
</dbReference>
<dbReference type="EMBL" id="JAYMYR010000003">
    <property type="protein sequence ID" value="KAK7374410.1"/>
    <property type="molecule type" value="Genomic_DNA"/>
</dbReference>
<protein>
    <submittedName>
        <fullName evidence="1">Uncharacterized protein</fullName>
    </submittedName>
</protein>
<organism evidence="1 2">
    <name type="scientific">Phaseolus coccineus</name>
    <name type="common">Scarlet runner bean</name>
    <name type="synonym">Phaseolus multiflorus</name>
    <dbReference type="NCBI Taxonomy" id="3886"/>
    <lineage>
        <taxon>Eukaryota</taxon>
        <taxon>Viridiplantae</taxon>
        <taxon>Streptophyta</taxon>
        <taxon>Embryophyta</taxon>
        <taxon>Tracheophyta</taxon>
        <taxon>Spermatophyta</taxon>
        <taxon>Magnoliopsida</taxon>
        <taxon>eudicotyledons</taxon>
        <taxon>Gunneridae</taxon>
        <taxon>Pentapetalae</taxon>
        <taxon>rosids</taxon>
        <taxon>fabids</taxon>
        <taxon>Fabales</taxon>
        <taxon>Fabaceae</taxon>
        <taxon>Papilionoideae</taxon>
        <taxon>50 kb inversion clade</taxon>
        <taxon>NPAAA clade</taxon>
        <taxon>indigoferoid/millettioid clade</taxon>
        <taxon>Phaseoleae</taxon>
        <taxon>Phaseolus</taxon>
    </lineage>
</organism>
<dbReference type="AlphaFoldDB" id="A0AAN9NKW5"/>
<name>A0AAN9NKW5_PHACN</name>
<proteinExistence type="predicted"/>
<sequence>MNIWSGSILMALKNMSTSDSINIEMNDDKLDATTSNNLPNFASVIRGLGCDQPLWDDNDVEDLEILLDVYFKQLDGIRSKIKTAVFTWFCYFSVSFVL</sequence>
<reference evidence="1 2" key="1">
    <citation type="submission" date="2024-01" db="EMBL/GenBank/DDBJ databases">
        <title>The genomes of 5 underutilized Papilionoideae crops provide insights into root nodulation and disease resistanc.</title>
        <authorList>
            <person name="Jiang F."/>
        </authorList>
    </citation>
    <scope>NUCLEOTIDE SEQUENCE [LARGE SCALE GENOMIC DNA]</scope>
    <source>
        <strain evidence="1">JINMINGXINNONG_FW02</strain>
        <tissue evidence="1">Leaves</tissue>
    </source>
</reference>
<evidence type="ECO:0000313" key="1">
    <source>
        <dbReference type="EMBL" id="KAK7374410.1"/>
    </source>
</evidence>
<keyword evidence="2" id="KW-1185">Reference proteome</keyword>
<comment type="caution">
    <text evidence="1">The sequence shown here is derived from an EMBL/GenBank/DDBJ whole genome shotgun (WGS) entry which is preliminary data.</text>
</comment>
<gene>
    <name evidence="1" type="ORF">VNO80_07840</name>
</gene>
<accession>A0AAN9NKW5</accession>